<feature type="transmembrane region" description="Helical" evidence="1">
    <location>
        <begin position="124"/>
        <end position="146"/>
    </location>
</feature>
<feature type="transmembrane region" description="Helical" evidence="1">
    <location>
        <begin position="12"/>
        <end position="31"/>
    </location>
</feature>
<feature type="transmembrane region" description="Helical" evidence="1">
    <location>
        <begin position="434"/>
        <end position="451"/>
    </location>
</feature>
<dbReference type="Pfam" id="PF06808">
    <property type="entry name" value="DctM"/>
    <property type="match status" value="1"/>
</dbReference>
<feature type="transmembrane region" description="Helical" evidence="1">
    <location>
        <begin position="521"/>
        <end position="538"/>
    </location>
</feature>
<name>A0A381PQF1_9ZZZZ</name>
<dbReference type="InterPro" id="IPR010656">
    <property type="entry name" value="DctM"/>
</dbReference>
<dbReference type="InterPro" id="IPR011853">
    <property type="entry name" value="TRAP_DctM-Dct_fused"/>
</dbReference>
<feature type="transmembrane region" description="Helical" evidence="1">
    <location>
        <begin position="101"/>
        <end position="117"/>
    </location>
</feature>
<feature type="transmembrane region" description="Helical" evidence="1">
    <location>
        <begin position="69"/>
        <end position="89"/>
    </location>
</feature>
<keyword evidence="1" id="KW-0812">Transmembrane</keyword>
<dbReference type="AlphaFoldDB" id="A0A381PQF1"/>
<feature type="transmembrane region" description="Helical" evidence="1">
    <location>
        <begin position="362"/>
        <end position="380"/>
    </location>
</feature>
<feature type="transmembrane region" description="Helical" evidence="1">
    <location>
        <begin position="166"/>
        <end position="185"/>
    </location>
</feature>
<evidence type="ECO:0000256" key="1">
    <source>
        <dbReference type="SAM" id="Phobius"/>
    </source>
</evidence>
<dbReference type="PANTHER" id="PTHR43849:SF2">
    <property type="entry name" value="BLL3936 PROTEIN"/>
    <property type="match status" value="1"/>
</dbReference>
<feature type="transmembrane region" description="Helical" evidence="1">
    <location>
        <begin position="580"/>
        <end position="599"/>
    </location>
</feature>
<dbReference type="NCBIfam" id="TIGR02123">
    <property type="entry name" value="TRAP_fused"/>
    <property type="match status" value="1"/>
</dbReference>
<dbReference type="PANTHER" id="PTHR43849">
    <property type="entry name" value="BLL3936 PROTEIN"/>
    <property type="match status" value="1"/>
</dbReference>
<feature type="transmembrane region" description="Helical" evidence="1">
    <location>
        <begin position="401"/>
        <end position="422"/>
    </location>
</feature>
<feature type="transmembrane region" description="Helical" evidence="1">
    <location>
        <begin position="550"/>
        <end position="568"/>
    </location>
</feature>
<feature type="transmembrane region" description="Helical" evidence="1">
    <location>
        <begin position="339"/>
        <end position="356"/>
    </location>
</feature>
<feature type="transmembrane region" description="Helical" evidence="1">
    <location>
        <begin position="458"/>
        <end position="480"/>
    </location>
</feature>
<keyword evidence="1" id="KW-0472">Membrane</keyword>
<reference evidence="3" key="1">
    <citation type="submission" date="2018-05" db="EMBL/GenBank/DDBJ databases">
        <authorList>
            <person name="Lanie J.A."/>
            <person name="Ng W.-L."/>
            <person name="Kazmierczak K.M."/>
            <person name="Andrzejewski T.M."/>
            <person name="Davidsen T.M."/>
            <person name="Wayne K.J."/>
            <person name="Tettelin H."/>
            <person name="Glass J.I."/>
            <person name="Rusch D."/>
            <person name="Podicherti R."/>
            <person name="Tsui H.-C.T."/>
            <person name="Winkler M.E."/>
        </authorList>
    </citation>
    <scope>NUCLEOTIDE SEQUENCE</scope>
</reference>
<feature type="transmembrane region" description="Helical" evidence="1">
    <location>
        <begin position="37"/>
        <end position="57"/>
    </location>
</feature>
<gene>
    <name evidence="3" type="ORF">METZ01_LOCUS22116</name>
</gene>
<evidence type="ECO:0000259" key="2">
    <source>
        <dbReference type="Pfam" id="PF06808"/>
    </source>
</evidence>
<feature type="domain" description="TRAP C4-dicarboxylate transport system permease DctM subunit" evidence="2">
    <location>
        <begin position="108"/>
        <end position="543"/>
    </location>
</feature>
<evidence type="ECO:0000313" key="3">
    <source>
        <dbReference type="EMBL" id="SUZ69262.1"/>
    </source>
</evidence>
<feature type="transmembrane region" description="Helical" evidence="1">
    <location>
        <begin position="605"/>
        <end position="621"/>
    </location>
</feature>
<proteinExistence type="predicted"/>
<dbReference type="EMBL" id="UINC01001057">
    <property type="protein sequence ID" value="SUZ69262.1"/>
    <property type="molecule type" value="Genomic_DNA"/>
</dbReference>
<protein>
    <recommendedName>
        <fullName evidence="2">TRAP C4-dicarboxylate transport system permease DctM subunit domain-containing protein</fullName>
    </recommendedName>
</protein>
<feature type="transmembrane region" description="Helical" evidence="1">
    <location>
        <begin position="486"/>
        <end position="509"/>
    </location>
</feature>
<keyword evidence="1" id="KW-1133">Transmembrane helix</keyword>
<accession>A0A381PQF1</accession>
<sequence length="628" mass="67336">MTMDLLVDRLKIFYLSALIFLGICWVADLPIRLNIGVVTASYIMLMLGISIAAGFLIRPGFKQNRINISDLILGLIAIGVWFWSAIHYVDWLTDLAQRGPEKWVPGLIGILLLIEALRRFCGIAITLLTITFILYGFFGYFMSGVFEGAFVNPTRLILYFYADTGGVPGLILSIVCTIVFGFILMGELMKTGGGGQFLTDASLSLMGHYQGGPAKVSIIASSVFGSISGSTVGNVMSTGVVTIPLMKKTGLPGYFAAAVEAIASNGGQLAPPVMGATAFLIAEFLNIPYTRVVGAAILPAIVYYVILFSQVDLMAKDNNLIGLDKSELPRFRDLLRQRGLHLLPIVLLIILMFGFGYQPAKSALLCGASSLAIGGLLGSTKFNKKTFTNFLNNACETLIPVILIGAAAGIIVGVLNITGLGFNLTLLLTDVGKTLGLLVMLMMTGVIAIILGMGMPTAAVYIVLSVVLAPAVTEMGVPVLAAHLFIFYFGLVSMITPPVAVASFVAAGIAKASIWKTSFTAMKLGIAAYLLPFLFVYNDSLLLEGNWYEITMVFTTAIISGLMLSHAFRVGNFSSLARILRTILILLFAFLVGSSTLWLGKSTPMLIPIIIIGFLMTLGLRKDFFKVG</sequence>
<organism evidence="3">
    <name type="scientific">marine metagenome</name>
    <dbReference type="NCBI Taxonomy" id="408172"/>
    <lineage>
        <taxon>unclassified sequences</taxon>
        <taxon>metagenomes</taxon>
        <taxon>ecological metagenomes</taxon>
    </lineage>
</organism>